<evidence type="ECO:0000256" key="7">
    <source>
        <dbReference type="ARBA" id="ARBA00023242"/>
    </source>
</evidence>
<dbReference type="Pfam" id="PF13359">
    <property type="entry name" value="DDE_Tnp_4"/>
    <property type="match status" value="1"/>
</dbReference>
<evidence type="ECO:0000259" key="8">
    <source>
        <dbReference type="Pfam" id="PF13359"/>
    </source>
</evidence>
<keyword evidence="7" id="KW-0539">Nucleus</keyword>
<keyword evidence="4" id="KW-0540">Nuclease</keyword>
<dbReference type="InParanoid" id="A0A5N4A6S0"/>
<evidence type="ECO:0000256" key="1">
    <source>
        <dbReference type="ARBA" id="ARBA00001968"/>
    </source>
</evidence>
<feature type="domain" description="DDE Tnp4" evidence="8">
    <location>
        <begin position="165"/>
        <end position="318"/>
    </location>
</feature>
<comment type="subcellular location">
    <subcellularLocation>
        <location evidence="2">Nucleus</location>
    </subcellularLocation>
</comment>
<dbReference type="PANTHER" id="PTHR22930:SF85">
    <property type="entry name" value="GH03217P-RELATED"/>
    <property type="match status" value="1"/>
</dbReference>
<evidence type="ECO:0000313" key="9">
    <source>
        <dbReference type="EMBL" id="KAB0793030.1"/>
    </source>
</evidence>
<dbReference type="GO" id="GO:0046872">
    <property type="term" value="F:metal ion binding"/>
    <property type="evidence" value="ECO:0007669"/>
    <property type="project" value="UniProtKB-KW"/>
</dbReference>
<evidence type="ECO:0000256" key="6">
    <source>
        <dbReference type="ARBA" id="ARBA00022801"/>
    </source>
</evidence>
<name>A0A5N4A6S0_PHOPY</name>
<dbReference type="GO" id="GO:0005634">
    <property type="term" value="C:nucleus"/>
    <property type="evidence" value="ECO:0007669"/>
    <property type="project" value="UniProtKB-SubCell"/>
</dbReference>
<dbReference type="EMBL" id="VVIM01000009">
    <property type="protein sequence ID" value="KAB0793030.1"/>
    <property type="molecule type" value="Genomic_DNA"/>
</dbReference>
<evidence type="ECO:0000256" key="5">
    <source>
        <dbReference type="ARBA" id="ARBA00022723"/>
    </source>
</evidence>
<dbReference type="PANTHER" id="PTHR22930">
    <property type="match status" value="1"/>
</dbReference>
<evidence type="ECO:0000256" key="2">
    <source>
        <dbReference type="ARBA" id="ARBA00004123"/>
    </source>
</evidence>
<keyword evidence="6" id="KW-0378">Hydrolase</keyword>
<keyword evidence="5" id="KW-0479">Metal-binding</keyword>
<sequence length="319" mass="36485">MELAEGLVMAISLAKDLFFDDSYEESANKVLPKVEGFAEDIVPRFSGRQFQQHFRITVTTFEDLIIKISAIHVSEIRVGHPEMAIDKQLLITIWSLSNLESFRSVADRFGISKSTCWDVLYRTCKMLLQANERYKIITWPNAARSLIISEHFRQLNGFPGIIGAIDGTHIRILKPKDNPNSYCNRKHYHSVLLQGVCDHQKLFTDVYAGEPGSIHDLRLFRKSDLCQRITTGEVTFPNDTHLVGDLAYSLSRYLIVGFKNIGVLTARQKNFNYKLSQCRVVMENAFGYLKGRFRRLKSLETVRLDLISLLIVSGCILHR</sequence>
<dbReference type="GO" id="GO:0004518">
    <property type="term" value="F:nuclease activity"/>
    <property type="evidence" value="ECO:0007669"/>
    <property type="project" value="UniProtKB-KW"/>
</dbReference>
<evidence type="ECO:0000256" key="4">
    <source>
        <dbReference type="ARBA" id="ARBA00022722"/>
    </source>
</evidence>
<proteinExistence type="inferred from homology"/>
<dbReference type="Proteomes" id="UP000327044">
    <property type="component" value="Unassembled WGS sequence"/>
</dbReference>
<evidence type="ECO:0000256" key="3">
    <source>
        <dbReference type="ARBA" id="ARBA00006958"/>
    </source>
</evidence>
<dbReference type="AlphaFoldDB" id="A0A5N4A6S0"/>
<gene>
    <name evidence="9" type="ORF">PPYR_12650</name>
</gene>
<protein>
    <recommendedName>
        <fullName evidence="8">DDE Tnp4 domain-containing protein</fullName>
    </recommendedName>
</protein>
<accession>A0A5N4A6S0</accession>
<reference evidence="9 10" key="1">
    <citation type="journal article" date="2018" name="Elife">
        <title>Firefly genomes illuminate parallel origins of bioluminescence in beetles.</title>
        <authorList>
            <person name="Fallon T.R."/>
            <person name="Lower S.E."/>
            <person name="Chang C.H."/>
            <person name="Bessho-Uehara M."/>
            <person name="Martin G.J."/>
            <person name="Bewick A.J."/>
            <person name="Behringer M."/>
            <person name="Debat H.J."/>
            <person name="Wong I."/>
            <person name="Day J.C."/>
            <person name="Suvorov A."/>
            <person name="Silva C.J."/>
            <person name="Stanger-Hall K.F."/>
            <person name="Hall D.W."/>
            <person name="Schmitz R.J."/>
            <person name="Nelson D.R."/>
            <person name="Lewis S.M."/>
            <person name="Shigenobu S."/>
            <person name="Bybee S.M."/>
            <person name="Larracuente A.M."/>
            <person name="Oba Y."/>
            <person name="Weng J.K."/>
        </authorList>
    </citation>
    <scope>NUCLEOTIDE SEQUENCE [LARGE SCALE GENOMIC DNA]</scope>
    <source>
        <strain evidence="9">1611_PpyrPB1</strain>
        <tissue evidence="9">Whole body</tissue>
    </source>
</reference>
<comment type="caution">
    <text evidence="9">The sequence shown here is derived from an EMBL/GenBank/DDBJ whole genome shotgun (WGS) entry which is preliminary data.</text>
</comment>
<dbReference type="InterPro" id="IPR027806">
    <property type="entry name" value="HARBI1_dom"/>
</dbReference>
<dbReference type="GO" id="GO:0016787">
    <property type="term" value="F:hydrolase activity"/>
    <property type="evidence" value="ECO:0007669"/>
    <property type="project" value="UniProtKB-KW"/>
</dbReference>
<keyword evidence="10" id="KW-1185">Reference proteome</keyword>
<comment type="cofactor">
    <cofactor evidence="1">
        <name>a divalent metal cation</name>
        <dbReference type="ChEBI" id="CHEBI:60240"/>
    </cofactor>
</comment>
<organism evidence="9 10">
    <name type="scientific">Photinus pyralis</name>
    <name type="common">Common eastern firefly</name>
    <name type="synonym">Lampyris pyralis</name>
    <dbReference type="NCBI Taxonomy" id="7054"/>
    <lineage>
        <taxon>Eukaryota</taxon>
        <taxon>Metazoa</taxon>
        <taxon>Ecdysozoa</taxon>
        <taxon>Arthropoda</taxon>
        <taxon>Hexapoda</taxon>
        <taxon>Insecta</taxon>
        <taxon>Pterygota</taxon>
        <taxon>Neoptera</taxon>
        <taxon>Endopterygota</taxon>
        <taxon>Coleoptera</taxon>
        <taxon>Polyphaga</taxon>
        <taxon>Elateriformia</taxon>
        <taxon>Elateroidea</taxon>
        <taxon>Lampyridae</taxon>
        <taxon>Lampyrinae</taxon>
        <taxon>Photinus</taxon>
    </lineage>
</organism>
<comment type="similarity">
    <text evidence="3">Belongs to the HARBI1 family.</text>
</comment>
<evidence type="ECO:0000313" key="10">
    <source>
        <dbReference type="Proteomes" id="UP000327044"/>
    </source>
</evidence>
<dbReference type="InterPro" id="IPR045249">
    <property type="entry name" value="HARBI1-like"/>
</dbReference>